<dbReference type="KEGG" id="jre:109001102"/>
<comment type="subcellular location">
    <subcellularLocation>
        <location evidence="1">Nucleus</location>
    </subcellularLocation>
</comment>
<dbReference type="GO" id="GO:0046982">
    <property type="term" value="F:protein heterodimerization activity"/>
    <property type="evidence" value="ECO:0007669"/>
    <property type="project" value="UniProtKB-ARBA"/>
</dbReference>
<evidence type="ECO:0000256" key="2">
    <source>
        <dbReference type="ARBA" id="ARBA00023015"/>
    </source>
</evidence>
<evidence type="ECO:0000256" key="5">
    <source>
        <dbReference type="ARBA" id="ARBA00023242"/>
    </source>
</evidence>
<dbReference type="InterPro" id="IPR045314">
    <property type="entry name" value="bZIP_plant_GBF1"/>
</dbReference>
<sequence>MVLSQKPVEFRYPISKEIGFTTDELQQLLSFFHSGHSVGQNSSTTSEDSFRAIYSNDEKMLRRMKSNRESARRSRWRKKRHLADLKDKANQLKMENQELKNQLGLALRQSHAIGENNQELILESMTLRAKLSNLYRILFTMQTPYKSMKS</sequence>
<dbReference type="Gene3D" id="1.20.5.170">
    <property type="match status" value="1"/>
</dbReference>
<protein>
    <submittedName>
        <fullName evidence="7">Basic leucine zipper 4-like</fullName>
    </submittedName>
</protein>
<keyword evidence="6" id="KW-1185">Reference proteome</keyword>
<dbReference type="GO" id="GO:0005634">
    <property type="term" value="C:nucleus"/>
    <property type="evidence" value="ECO:0000318"/>
    <property type="project" value="GO_Central"/>
</dbReference>
<evidence type="ECO:0000313" key="6">
    <source>
        <dbReference type="Proteomes" id="UP000235220"/>
    </source>
</evidence>
<name>A0A2I4FQ50_JUGRE</name>
<evidence type="ECO:0000256" key="3">
    <source>
        <dbReference type="ARBA" id="ARBA00023125"/>
    </source>
</evidence>
<proteinExistence type="predicted"/>
<dbReference type="FunCoup" id="A0A2I4FQ50">
    <property type="interactions" value="16"/>
</dbReference>
<keyword evidence="2" id="KW-0805">Transcription regulation</keyword>
<dbReference type="SMART" id="SM00338">
    <property type="entry name" value="BRLZ"/>
    <property type="match status" value="1"/>
</dbReference>
<dbReference type="PROSITE" id="PS50217">
    <property type="entry name" value="BZIP"/>
    <property type="match status" value="1"/>
</dbReference>
<keyword evidence="4" id="KW-0804">Transcription</keyword>
<dbReference type="InterPro" id="IPR046347">
    <property type="entry name" value="bZIP_sf"/>
</dbReference>
<evidence type="ECO:0000313" key="7">
    <source>
        <dbReference type="RefSeq" id="XP_018833784.1"/>
    </source>
</evidence>
<dbReference type="GO" id="GO:0003700">
    <property type="term" value="F:DNA-binding transcription factor activity"/>
    <property type="evidence" value="ECO:0000318"/>
    <property type="project" value="GO_Central"/>
</dbReference>
<dbReference type="Gramene" id="Jr08_06860_p1">
    <property type="protein sequence ID" value="cds.Jr08_06860_p1"/>
    <property type="gene ID" value="Jr08_06860"/>
</dbReference>
<reference evidence="7" key="1">
    <citation type="submission" date="2025-08" db="UniProtKB">
        <authorList>
            <consortium name="RefSeq"/>
        </authorList>
    </citation>
    <scope>IDENTIFICATION</scope>
    <source>
        <tissue evidence="7">Leaves</tissue>
    </source>
</reference>
<evidence type="ECO:0000256" key="4">
    <source>
        <dbReference type="ARBA" id="ARBA00023163"/>
    </source>
</evidence>
<dbReference type="AlphaFoldDB" id="A0A2I4FQ50"/>
<keyword evidence="5" id="KW-0539">Nucleus</keyword>
<dbReference type="OrthoDB" id="551672at2759"/>
<gene>
    <name evidence="7" type="primary">LOC109001102</name>
</gene>
<dbReference type="PANTHER" id="PTHR45764:SF52">
    <property type="entry name" value="BASIC LEUCINE ZIPPER 4"/>
    <property type="match status" value="1"/>
</dbReference>
<dbReference type="FunFam" id="1.20.5.170:FF:000020">
    <property type="entry name" value="BZIP transcription factor"/>
    <property type="match status" value="1"/>
</dbReference>
<dbReference type="PROSITE" id="PS00036">
    <property type="entry name" value="BZIP_BASIC"/>
    <property type="match status" value="1"/>
</dbReference>
<dbReference type="CDD" id="cd14702">
    <property type="entry name" value="bZIP_plant_GBF1"/>
    <property type="match status" value="1"/>
</dbReference>
<organism evidence="6 7">
    <name type="scientific">Juglans regia</name>
    <name type="common">English walnut</name>
    <dbReference type="NCBI Taxonomy" id="51240"/>
    <lineage>
        <taxon>Eukaryota</taxon>
        <taxon>Viridiplantae</taxon>
        <taxon>Streptophyta</taxon>
        <taxon>Embryophyta</taxon>
        <taxon>Tracheophyta</taxon>
        <taxon>Spermatophyta</taxon>
        <taxon>Magnoliopsida</taxon>
        <taxon>eudicotyledons</taxon>
        <taxon>Gunneridae</taxon>
        <taxon>Pentapetalae</taxon>
        <taxon>rosids</taxon>
        <taxon>fabids</taxon>
        <taxon>Fagales</taxon>
        <taxon>Juglandaceae</taxon>
        <taxon>Juglans</taxon>
    </lineage>
</organism>
<keyword evidence="3" id="KW-0238">DNA-binding</keyword>
<dbReference type="GO" id="GO:0000976">
    <property type="term" value="F:transcription cis-regulatory region binding"/>
    <property type="evidence" value="ECO:0000318"/>
    <property type="project" value="GO_Central"/>
</dbReference>
<dbReference type="Proteomes" id="UP000235220">
    <property type="component" value="Chromosome 8"/>
</dbReference>
<dbReference type="PANTHER" id="PTHR45764">
    <property type="entry name" value="BZIP TRANSCRIPTION FACTOR 44"/>
    <property type="match status" value="1"/>
</dbReference>
<dbReference type="RefSeq" id="XP_018833784.1">
    <property type="nucleotide sequence ID" value="XM_018978239.1"/>
</dbReference>
<dbReference type="InterPro" id="IPR004827">
    <property type="entry name" value="bZIP"/>
</dbReference>
<dbReference type="Pfam" id="PF00170">
    <property type="entry name" value="bZIP_1"/>
    <property type="match status" value="1"/>
</dbReference>
<dbReference type="GeneID" id="109001102"/>
<accession>A0A2I4FQ50</accession>
<dbReference type="GO" id="GO:0045893">
    <property type="term" value="P:positive regulation of DNA-templated transcription"/>
    <property type="evidence" value="ECO:0000318"/>
    <property type="project" value="GO_Central"/>
</dbReference>
<evidence type="ECO:0000256" key="1">
    <source>
        <dbReference type="ARBA" id="ARBA00004123"/>
    </source>
</evidence>
<dbReference type="SUPFAM" id="SSF57959">
    <property type="entry name" value="Leucine zipper domain"/>
    <property type="match status" value="1"/>
</dbReference>